<evidence type="ECO:0000313" key="2">
    <source>
        <dbReference type="Proteomes" id="UP001202248"/>
    </source>
</evidence>
<organism evidence="1 2">
    <name type="scientific">Niabella ginsengisoli</name>
    <dbReference type="NCBI Taxonomy" id="522298"/>
    <lineage>
        <taxon>Bacteria</taxon>
        <taxon>Pseudomonadati</taxon>
        <taxon>Bacteroidota</taxon>
        <taxon>Chitinophagia</taxon>
        <taxon>Chitinophagales</taxon>
        <taxon>Chitinophagaceae</taxon>
        <taxon>Niabella</taxon>
    </lineage>
</organism>
<dbReference type="RefSeq" id="WP_240831704.1">
    <property type="nucleotide sequence ID" value="NZ_JAKWBL010000004.1"/>
</dbReference>
<accession>A0ABS9SN10</accession>
<reference evidence="1 2" key="1">
    <citation type="submission" date="2022-02" db="EMBL/GenBank/DDBJ databases">
        <authorList>
            <person name="Min J."/>
        </authorList>
    </citation>
    <scope>NUCLEOTIDE SEQUENCE [LARGE SCALE GENOMIC DNA]</scope>
    <source>
        <strain evidence="1 2">GR10-1</strain>
    </source>
</reference>
<protein>
    <recommendedName>
        <fullName evidence="3">XRE family transcriptional regulator</fullName>
    </recommendedName>
</protein>
<gene>
    <name evidence="1" type="ORF">MKP09_17995</name>
</gene>
<comment type="caution">
    <text evidence="1">The sequence shown here is derived from an EMBL/GenBank/DDBJ whole genome shotgun (WGS) entry which is preliminary data.</text>
</comment>
<proteinExistence type="predicted"/>
<keyword evidence="2" id="KW-1185">Reference proteome</keyword>
<dbReference type="EMBL" id="JAKWBL010000004">
    <property type="protein sequence ID" value="MCH5599666.1"/>
    <property type="molecule type" value="Genomic_DNA"/>
</dbReference>
<dbReference type="Proteomes" id="UP001202248">
    <property type="component" value="Unassembled WGS sequence"/>
</dbReference>
<sequence>MTNVITQYKFLLNSVPELINISGYKNDYIAQKLQMRPAYFSAKKQKGNWTIEEVEKILSTISNKDVQDYLDKTFIKDCFIGDTISSEMFEKKMGWK</sequence>
<name>A0ABS9SN10_9BACT</name>
<evidence type="ECO:0008006" key="3">
    <source>
        <dbReference type="Google" id="ProtNLM"/>
    </source>
</evidence>
<evidence type="ECO:0000313" key="1">
    <source>
        <dbReference type="EMBL" id="MCH5599666.1"/>
    </source>
</evidence>